<dbReference type="PANTHER" id="PTHR31360">
    <property type="match status" value="1"/>
</dbReference>
<feature type="compositionally biased region" description="Low complexity" evidence="1">
    <location>
        <begin position="9"/>
        <end position="23"/>
    </location>
</feature>
<name>A0A0A0M8C0_9GAMM</name>
<dbReference type="Proteomes" id="UP000030003">
    <property type="component" value="Unassembled WGS sequence"/>
</dbReference>
<dbReference type="AlphaFoldDB" id="A0A0A0M8C0"/>
<organism evidence="2 3">
    <name type="scientific">Lysobacter defluvii IMMIB APB-9 = DSM 18482</name>
    <dbReference type="NCBI Taxonomy" id="1385515"/>
    <lineage>
        <taxon>Bacteria</taxon>
        <taxon>Pseudomonadati</taxon>
        <taxon>Pseudomonadota</taxon>
        <taxon>Gammaproteobacteria</taxon>
        <taxon>Lysobacterales</taxon>
        <taxon>Lysobacteraceae</taxon>
        <taxon>Novilysobacter</taxon>
    </lineage>
</organism>
<accession>A0A0A0M8C0</accession>
<reference evidence="2 3" key="1">
    <citation type="submission" date="2013-08" db="EMBL/GenBank/DDBJ databases">
        <title>Genomic analysis of Lysobacter defluvii.</title>
        <authorList>
            <person name="Wang Q."/>
            <person name="Wang G."/>
        </authorList>
    </citation>
    <scope>NUCLEOTIDE SEQUENCE [LARGE SCALE GENOMIC DNA]</scope>
    <source>
        <strain evidence="2 3">IMMIB APB-9</strain>
    </source>
</reference>
<protein>
    <recommendedName>
        <fullName evidence="4">Outer membrane or secreted lipoprotein</fullName>
    </recommendedName>
</protein>
<dbReference type="eggNOG" id="ENOG502Z9B7">
    <property type="taxonomic scope" value="Bacteria"/>
</dbReference>
<gene>
    <name evidence="2" type="ORF">N791_10335</name>
</gene>
<sequence>MLTLAACTGGEPVDAPVDPPGADESTRTDVLEAGAKALQDNGPMAKFDVYLVGFHPMKEDPQHQMEAHHFCHQVNEDFAQCSLFDGNTAEANLTGVEYIISERLFQQLPAEERSFWHPHNGEILSGQLVAPNLPSVAEEELMRSKMNSYGKTWHTWSTRHVTQPGDEMPMGPALLAWSFSRDGEVQPDLVRSRDERMDIDTEERRRDRQELVGLARPQEGVDALRDAFPGPTTPIPGVEDKAAATPQP</sequence>
<dbReference type="PANTHER" id="PTHR31360:SF0">
    <property type="entry name" value="OIL BODY-ASSOCIATED PROTEIN 1B"/>
    <property type="match status" value="1"/>
</dbReference>
<dbReference type="InterPro" id="IPR010686">
    <property type="entry name" value="OBAP-like"/>
</dbReference>
<feature type="region of interest" description="Disordered" evidence="1">
    <location>
        <begin position="193"/>
        <end position="248"/>
    </location>
</feature>
<keyword evidence="3" id="KW-1185">Reference proteome</keyword>
<proteinExistence type="predicted"/>
<dbReference type="Pfam" id="PF06884">
    <property type="entry name" value="DUF1264"/>
    <property type="match status" value="1"/>
</dbReference>
<evidence type="ECO:0008006" key="4">
    <source>
        <dbReference type="Google" id="ProtNLM"/>
    </source>
</evidence>
<evidence type="ECO:0000313" key="2">
    <source>
        <dbReference type="EMBL" id="KGO99273.1"/>
    </source>
</evidence>
<dbReference type="EMBL" id="AVBH01000024">
    <property type="protein sequence ID" value="KGO99273.1"/>
    <property type="molecule type" value="Genomic_DNA"/>
</dbReference>
<feature type="region of interest" description="Disordered" evidence="1">
    <location>
        <begin position="1"/>
        <end position="26"/>
    </location>
</feature>
<comment type="caution">
    <text evidence="2">The sequence shown here is derived from an EMBL/GenBank/DDBJ whole genome shotgun (WGS) entry which is preliminary data.</text>
</comment>
<dbReference type="STRING" id="1385515.GCA_000423325_02213"/>
<evidence type="ECO:0000313" key="3">
    <source>
        <dbReference type="Proteomes" id="UP000030003"/>
    </source>
</evidence>
<feature type="compositionally biased region" description="Basic and acidic residues" evidence="1">
    <location>
        <begin position="193"/>
        <end position="210"/>
    </location>
</feature>
<evidence type="ECO:0000256" key="1">
    <source>
        <dbReference type="SAM" id="MobiDB-lite"/>
    </source>
</evidence>